<dbReference type="Proteomes" id="UP000632377">
    <property type="component" value="Unassembled WGS sequence"/>
</dbReference>
<evidence type="ECO:0000313" key="1">
    <source>
        <dbReference type="EMBL" id="MBL4937776.1"/>
    </source>
</evidence>
<sequence>MWFGFNLHVGGLTVIWFGLTRSFELTSKLILGFGDWGKKIMWLCII</sequence>
<proteinExistence type="predicted"/>
<organism evidence="1 2">
    <name type="scientific">Clostridium rhizosphaerae</name>
    <dbReference type="NCBI Taxonomy" id="2803861"/>
    <lineage>
        <taxon>Bacteria</taxon>
        <taxon>Bacillati</taxon>
        <taxon>Bacillota</taxon>
        <taxon>Clostridia</taxon>
        <taxon>Eubacteriales</taxon>
        <taxon>Clostridiaceae</taxon>
        <taxon>Clostridium</taxon>
    </lineage>
</organism>
<name>A0ABS1TGN4_9CLOT</name>
<dbReference type="EMBL" id="JAESWC010000018">
    <property type="protein sequence ID" value="MBL4937776.1"/>
    <property type="molecule type" value="Genomic_DNA"/>
</dbReference>
<accession>A0ABS1TGN4</accession>
<keyword evidence="2" id="KW-1185">Reference proteome</keyword>
<evidence type="ECO:0000313" key="2">
    <source>
        <dbReference type="Proteomes" id="UP000632377"/>
    </source>
</evidence>
<comment type="caution">
    <text evidence="1">The sequence shown here is derived from an EMBL/GenBank/DDBJ whole genome shotgun (WGS) entry which is preliminary data.</text>
</comment>
<gene>
    <name evidence="1" type="ORF">JK636_18890</name>
</gene>
<protein>
    <submittedName>
        <fullName evidence="1">Uncharacterized protein</fullName>
    </submittedName>
</protein>
<dbReference type="RefSeq" id="WP_202750525.1">
    <property type="nucleotide sequence ID" value="NZ_JAESWC010000018.1"/>
</dbReference>
<reference evidence="1 2" key="1">
    <citation type="submission" date="2021-01" db="EMBL/GenBank/DDBJ databases">
        <title>Genome public.</title>
        <authorList>
            <person name="Liu C."/>
            <person name="Sun Q."/>
        </authorList>
    </citation>
    <scope>NUCLEOTIDE SEQUENCE [LARGE SCALE GENOMIC DNA]</scope>
    <source>
        <strain evidence="1 2">YIM B02515</strain>
    </source>
</reference>